<dbReference type="EC" id="1.1.1.330" evidence="12"/>
<dbReference type="HAMAP" id="MF_03107">
    <property type="entry name" value="3_ketoreductase"/>
    <property type="match status" value="1"/>
</dbReference>
<dbReference type="PANTHER" id="PTHR43086">
    <property type="entry name" value="VERY-LONG-CHAIN 3-OXOOACYL-COA REDUCTASE"/>
    <property type="match status" value="1"/>
</dbReference>
<comment type="function">
    <text evidence="12">Component of the microsomal membrane bound fatty acid elongation system, which produces the 26-carbon very long-chain fatty acids (VLCFA) from palmitate. Catalyzes the reduction of the 3-ketoacyl-CoA intermediate that is formed in each cycle of fatty acid elongation. VLCFAs serve as precursors for ceramide and sphingolipids.</text>
</comment>
<keyword evidence="10 12" id="KW-0472">Membrane</keyword>
<dbReference type="SUPFAM" id="SSF51735">
    <property type="entry name" value="NAD(P)-binding Rossmann-fold domains"/>
    <property type="match status" value="1"/>
</dbReference>
<reference evidence="13 15" key="1">
    <citation type="journal article" date="2011" name="Science">
        <title>Comparative functional genomics of the fission yeasts.</title>
        <authorList>
            <person name="Rhind N."/>
            <person name="Chen Z."/>
            <person name="Yassour M."/>
            <person name="Thompson D.A."/>
            <person name="Haas B.J."/>
            <person name="Habib N."/>
            <person name="Wapinski I."/>
            <person name="Roy S."/>
            <person name="Lin M.F."/>
            <person name="Heiman D.I."/>
            <person name="Young S.K."/>
            <person name="Furuya K."/>
            <person name="Guo Y."/>
            <person name="Pidoux A."/>
            <person name="Chen H.M."/>
            <person name="Robbertse B."/>
            <person name="Goldberg J.M."/>
            <person name="Aoki K."/>
            <person name="Bayne E.H."/>
            <person name="Berlin A.M."/>
            <person name="Desjardins C.A."/>
            <person name="Dobbs E."/>
            <person name="Dukaj L."/>
            <person name="Fan L."/>
            <person name="FitzGerald M.G."/>
            <person name="French C."/>
            <person name="Gujja S."/>
            <person name="Hansen K."/>
            <person name="Keifenheim D."/>
            <person name="Levin J.Z."/>
            <person name="Mosher R.A."/>
            <person name="Mueller C.A."/>
            <person name="Pfiffner J."/>
            <person name="Priest M."/>
            <person name="Russ C."/>
            <person name="Smialowska A."/>
            <person name="Swoboda P."/>
            <person name="Sykes S.M."/>
            <person name="Vaughn M."/>
            <person name="Vengrova S."/>
            <person name="Yoder R."/>
            <person name="Zeng Q."/>
            <person name="Allshire R."/>
            <person name="Baulcombe D."/>
            <person name="Birren B.W."/>
            <person name="Brown W."/>
            <person name="Ekwall K."/>
            <person name="Kellis M."/>
            <person name="Leatherwood J."/>
            <person name="Levin H."/>
            <person name="Margalit H."/>
            <person name="Martienssen R."/>
            <person name="Nieduszynski C.A."/>
            <person name="Spatafora J.W."/>
            <person name="Friedman N."/>
            <person name="Dalgaard J.Z."/>
            <person name="Baumann P."/>
            <person name="Niki H."/>
            <person name="Regev A."/>
            <person name="Nusbaum C."/>
        </authorList>
    </citation>
    <scope>NUCLEOTIDE SEQUENCE [LARGE SCALE GENOMIC DNA]</scope>
    <source>
        <strain evidence="15">yFS275 / FY16936</strain>
    </source>
</reference>
<evidence type="ECO:0000256" key="4">
    <source>
        <dbReference type="ARBA" id="ARBA00022824"/>
    </source>
</evidence>
<dbReference type="Proteomes" id="UP000001744">
    <property type="component" value="Unassembled WGS sequence"/>
</dbReference>
<dbReference type="HOGENOM" id="CLU_010194_38_0_1"/>
<dbReference type="PROSITE" id="PS00061">
    <property type="entry name" value="ADH_SHORT"/>
    <property type="match status" value="1"/>
</dbReference>
<dbReference type="UniPathway" id="UPA00094"/>
<evidence type="ECO:0000256" key="10">
    <source>
        <dbReference type="ARBA" id="ARBA00023136"/>
    </source>
</evidence>
<dbReference type="Pfam" id="PF00106">
    <property type="entry name" value="adh_short"/>
    <property type="match status" value="1"/>
</dbReference>
<protein>
    <recommendedName>
        <fullName evidence="12">Very-long-chain 3-oxoacyl-CoA reductase</fullName>
        <ecNumber evidence="12">1.1.1.330</ecNumber>
    </recommendedName>
    <alternativeName>
        <fullName evidence="12">3-ketoacyl-CoA reductase</fullName>
        <shortName evidence="12">3-ketoreductase</shortName>
        <shortName evidence="12">KAR</shortName>
    </alternativeName>
    <alternativeName>
        <fullName evidence="12">Microsomal beta-keto-reductase</fullName>
    </alternativeName>
</protein>
<keyword evidence="4 12" id="KW-0256">Endoplasmic reticulum</keyword>
<evidence type="ECO:0000256" key="6">
    <source>
        <dbReference type="ARBA" id="ARBA00022857"/>
    </source>
</evidence>
<evidence type="ECO:0000256" key="11">
    <source>
        <dbReference type="ARBA" id="ARBA00023160"/>
    </source>
</evidence>
<evidence type="ECO:0000313" key="14">
    <source>
        <dbReference type="JaponicusDB" id="SJAG_00630"/>
    </source>
</evidence>
<keyword evidence="3 12" id="KW-0812">Transmembrane</keyword>
<evidence type="ECO:0000256" key="1">
    <source>
        <dbReference type="ARBA" id="ARBA00005194"/>
    </source>
</evidence>
<keyword evidence="7 12" id="KW-1133">Transmembrane helix</keyword>
<dbReference type="PRINTS" id="PR00081">
    <property type="entry name" value="GDHRDH"/>
</dbReference>
<dbReference type="GO" id="GO:0005783">
    <property type="term" value="C:endoplasmic reticulum"/>
    <property type="evidence" value="ECO:0000318"/>
    <property type="project" value="GO_Central"/>
</dbReference>
<dbReference type="OMA" id="LVAPGMM"/>
<evidence type="ECO:0000256" key="9">
    <source>
        <dbReference type="ARBA" id="ARBA00023098"/>
    </source>
</evidence>
<dbReference type="GeneID" id="7050670"/>
<dbReference type="GO" id="GO:0045703">
    <property type="term" value="F:ketoreductase activity"/>
    <property type="evidence" value="ECO:0007669"/>
    <property type="project" value="UniProtKB-UniRule"/>
</dbReference>
<evidence type="ECO:0000256" key="12">
    <source>
        <dbReference type="HAMAP-Rule" id="MF_03107"/>
    </source>
</evidence>
<keyword evidence="6 12" id="KW-0521">NADP</keyword>
<sequence>MISALFPSCTLLKRLLLLVGVTSTLMFLGSLARCIYNCTAAKGKSLTVYGAKKNAWAVVTGATDGIGKEYALQLAKAGFNIVIVSRNPEKLSRVAQEITEAYRVEVQTYVIDYKIATAATFQKLAEFLKPFQVTVLVNNVGLSHNMPVSFSETTEQEMDDIMQINCFGTLHTTKAVLPSMLEQRRSNKNGPRCLILTMGSFAGLLPSPYLSTYAGSKAFLANWSASLAEEVKKEGIDVWCYQSYLVCSAMSKVRRPTATIPTPKNFVREALGSIGVQRGGNQPYISQPFPSHAALSWVLEQAASRVKGFVVAQVAAMHLSIRSRALRKQAREQQKAKETAASA</sequence>
<keyword evidence="11 12" id="KW-0275">Fatty acid biosynthesis</keyword>
<dbReference type="RefSeq" id="XP_002171904.1">
    <property type="nucleotide sequence ID" value="XM_002171868.2"/>
</dbReference>
<comment type="similarity">
    <text evidence="12">Belongs to the short-chain dehydrogenases/reductases (SDR) family.</text>
</comment>
<dbReference type="GO" id="GO:0005789">
    <property type="term" value="C:endoplasmic reticulum membrane"/>
    <property type="evidence" value="ECO:0007669"/>
    <property type="project" value="UniProtKB-SubCell"/>
</dbReference>
<accession>B6JW60</accession>
<keyword evidence="15" id="KW-1185">Reference proteome</keyword>
<comment type="subcellular location">
    <subcellularLocation>
        <location evidence="12">Endoplasmic reticulum membrane</location>
        <topology evidence="12">Single-pass membrane protein</topology>
    </subcellularLocation>
</comment>
<evidence type="ECO:0000256" key="5">
    <source>
        <dbReference type="ARBA" id="ARBA00022832"/>
    </source>
</evidence>
<proteinExistence type="inferred from homology"/>
<evidence type="ECO:0000313" key="15">
    <source>
        <dbReference type="Proteomes" id="UP000001744"/>
    </source>
</evidence>
<dbReference type="eggNOG" id="KOG1014">
    <property type="taxonomic scope" value="Eukaryota"/>
</dbReference>
<dbReference type="AlphaFoldDB" id="B6JW60"/>
<dbReference type="InterPro" id="IPR020904">
    <property type="entry name" value="Sc_DH/Rdtase_CS"/>
</dbReference>
<evidence type="ECO:0000256" key="2">
    <source>
        <dbReference type="ARBA" id="ARBA00022516"/>
    </source>
</evidence>
<keyword evidence="5 12" id="KW-0276">Fatty acid metabolism</keyword>
<dbReference type="EMBL" id="KE651166">
    <property type="protein sequence ID" value="EEB05611.1"/>
    <property type="molecule type" value="Genomic_DNA"/>
</dbReference>
<name>B6JW60_SCHJY</name>
<dbReference type="JaponicusDB" id="SJAG_00630">
    <property type="gene designation" value="ifa38"/>
</dbReference>
<dbReference type="InterPro" id="IPR002347">
    <property type="entry name" value="SDR_fam"/>
</dbReference>
<dbReference type="InterPro" id="IPR036291">
    <property type="entry name" value="NAD(P)-bd_dom_sf"/>
</dbReference>
<comment type="catalytic activity">
    <reaction evidence="12">
        <text>a very-long-chain (3R)-3-hydroxyacyl-CoA + NADP(+) = a very-long-chain 3-oxoacyl-CoA + NADPH + H(+)</text>
        <dbReference type="Rhea" id="RHEA:48680"/>
        <dbReference type="ChEBI" id="CHEBI:15378"/>
        <dbReference type="ChEBI" id="CHEBI:57783"/>
        <dbReference type="ChEBI" id="CHEBI:58349"/>
        <dbReference type="ChEBI" id="CHEBI:85440"/>
        <dbReference type="ChEBI" id="CHEBI:90725"/>
        <dbReference type="EC" id="1.1.1.330"/>
    </reaction>
</comment>
<evidence type="ECO:0000256" key="7">
    <source>
        <dbReference type="ARBA" id="ARBA00022989"/>
    </source>
</evidence>
<dbReference type="VEuPathDB" id="FungiDB:SJAG_00630"/>
<dbReference type="STRING" id="402676.B6JW60"/>
<evidence type="ECO:0000256" key="8">
    <source>
        <dbReference type="ARBA" id="ARBA00023002"/>
    </source>
</evidence>
<feature type="active site" description="Proton acceptor" evidence="12">
    <location>
        <position position="213"/>
    </location>
</feature>
<dbReference type="PIRSF" id="PIRSF000126">
    <property type="entry name" value="11-beta-HSD1"/>
    <property type="match status" value="1"/>
</dbReference>
<evidence type="ECO:0000313" key="13">
    <source>
        <dbReference type="EMBL" id="EEB05611.1"/>
    </source>
</evidence>
<gene>
    <name evidence="14" type="primary">ifa38</name>
    <name evidence="13" type="ORF">SJAG_00630</name>
</gene>
<keyword evidence="8 12" id="KW-0560">Oxidoreductase</keyword>
<comment type="pathway">
    <text evidence="1">Lipid metabolism; fatty acid biosynthesis.</text>
</comment>
<dbReference type="Gene3D" id="3.40.50.720">
    <property type="entry name" value="NAD(P)-binding Rossmann-like Domain"/>
    <property type="match status" value="1"/>
</dbReference>
<dbReference type="CDD" id="cd05356">
    <property type="entry name" value="17beta-HSD1_like_SDR_c"/>
    <property type="match status" value="1"/>
</dbReference>
<keyword evidence="2 12" id="KW-0444">Lipid biosynthesis</keyword>
<dbReference type="GO" id="GO:0141040">
    <property type="term" value="F:very-long-chain 3-oxoacyl-CoA reductase activity"/>
    <property type="evidence" value="ECO:0007669"/>
    <property type="project" value="UniProtKB-EC"/>
</dbReference>
<keyword evidence="9 12" id="KW-0443">Lipid metabolism</keyword>
<dbReference type="GO" id="GO:0030497">
    <property type="term" value="P:fatty acid elongation"/>
    <property type="evidence" value="ECO:0000318"/>
    <property type="project" value="GO_Central"/>
</dbReference>
<dbReference type="OrthoDB" id="5545019at2759"/>
<dbReference type="InterPro" id="IPR027533">
    <property type="entry name" value="3_ketoreductase_fungal"/>
</dbReference>
<dbReference type="PANTHER" id="PTHR43086:SF2">
    <property type="entry name" value="HYDROXYSTEROID DEHYDROGENASE-LIKE PROTEIN 1"/>
    <property type="match status" value="1"/>
</dbReference>
<evidence type="ECO:0000256" key="3">
    <source>
        <dbReference type="ARBA" id="ARBA00022692"/>
    </source>
</evidence>
<organism evidence="13 15">
    <name type="scientific">Schizosaccharomyces japonicus (strain yFS275 / FY16936)</name>
    <name type="common">Fission yeast</name>
    <dbReference type="NCBI Taxonomy" id="402676"/>
    <lineage>
        <taxon>Eukaryota</taxon>
        <taxon>Fungi</taxon>
        <taxon>Dikarya</taxon>
        <taxon>Ascomycota</taxon>
        <taxon>Taphrinomycotina</taxon>
        <taxon>Schizosaccharomycetes</taxon>
        <taxon>Schizosaccharomycetales</taxon>
        <taxon>Schizosaccharomycetaceae</taxon>
        <taxon>Schizosaccharomyces</taxon>
    </lineage>
</organism>
<feature type="binding site" evidence="12">
    <location>
        <position position="200"/>
    </location>
    <ligand>
        <name>substrate</name>
    </ligand>
</feature>